<feature type="signal peptide" evidence="6">
    <location>
        <begin position="1"/>
        <end position="24"/>
    </location>
</feature>
<feature type="chain" id="PRO_5037967080" description="beta-galactosidase" evidence="6">
    <location>
        <begin position="25"/>
        <end position="941"/>
    </location>
</feature>
<dbReference type="EC" id="3.2.1.23" evidence="3"/>
<proteinExistence type="inferred from homology"/>
<evidence type="ECO:0000313" key="10">
    <source>
        <dbReference type="EMBL" id="MBK1879806.1"/>
    </source>
</evidence>
<dbReference type="SUPFAM" id="SSF49303">
    <property type="entry name" value="beta-Galactosidase/glucuronidase domain"/>
    <property type="match status" value="1"/>
</dbReference>
<dbReference type="InterPro" id="IPR011013">
    <property type="entry name" value="Gal_mutarotase_sf_dom"/>
</dbReference>
<evidence type="ECO:0000256" key="1">
    <source>
        <dbReference type="ARBA" id="ARBA00001412"/>
    </source>
</evidence>
<dbReference type="SUPFAM" id="SSF74650">
    <property type="entry name" value="Galactose mutarotase-like"/>
    <property type="match status" value="1"/>
</dbReference>
<dbReference type="InterPro" id="IPR036156">
    <property type="entry name" value="Beta-gal/glucu_dom_sf"/>
</dbReference>
<dbReference type="AlphaFoldDB" id="A0A934S017"/>
<accession>A0A934S017</accession>
<dbReference type="InterPro" id="IPR013783">
    <property type="entry name" value="Ig-like_fold"/>
</dbReference>
<dbReference type="SUPFAM" id="SSF49785">
    <property type="entry name" value="Galactose-binding domain-like"/>
    <property type="match status" value="1"/>
</dbReference>
<dbReference type="Pfam" id="PF00703">
    <property type="entry name" value="Glyco_hydro_2"/>
    <property type="match status" value="1"/>
</dbReference>
<dbReference type="InterPro" id="IPR006104">
    <property type="entry name" value="Glyco_hydro_2_N"/>
</dbReference>
<feature type="domain" description="Glycoside hydrolase family 2 immunoglobulin-like beta-sandwich" evidence="7">
    <location>
        <begin position="204"/>
        <end position="304"/>
    </location>
</feature>
<dbReference type="Pfam" id="PF02836">
    <property type="entry name" value="Glyco_hydro_2_C"/>
    <property type="match status" value="1"/>
</dbReference>
<keyword evidence="11" id="KW-1185">Reference proteome</keyword>
<feature type="domain" description="Glycosyl hydrolases family 2 sugar binding" evidence="9">
    <location>
        <begin position="58"/>
        <end position="191"/>
    </location>
</feature>
<dbReference type="Pfam" id="PF02837">
    <property type="entry name" value="Glyco_hydro_2_N"/>
    <property type="match status" value="1"/>
</dbReference>
<dbReference type="PANTHER" id="PTHR46323">
    <property type="entry name" value="BETA-GALACTOSIDASE"/>
    <property type="match status" value="1"/>
</dbReference>
<name>A0A934S017_9BACT</name>
<keyword evidence="5" id="KW-0326">Glycosidase</keyword>
<sequence length="941" mass="105362">MKHRYTRIASAIFAVIAAITPSFAGETAERIYLSGKGPSDAVEWDFFCSKGMNSGEWTKIPVPSNWEQHGFGGYDYGRDKGEKSDETGTYRTKFFLPEEWKDKHVRLVFEGSMTETSIKINGQPVGATNYGGYVPFRFLLNKFSNVEYGKENELEVFVRKKPTNFSLDEAERRADYWIFGGIYRPVYLEVLPKAFVNRVSIDAKADGSFKMDVFPQVQQETTFRGTAPVHIDEVVAQIQTREGANVGKPMVAPIYTGAGRVRFETEINNPKLWSPEYPNLYQVRVALKLEGEEVSHYTQTFGFRSFELRVEDGLYLNGKKILIQGVNRNVFDPQHGRAIDPEEAWNEARMIKAMNVNLVRSHMPPTFEFMRACDELGMMVITELTNWHDPYIDTPIARNIAYEIVTSYQNYPSVVFWANGNESGFNLEIDELYHLYDLQDRTVIHPWTHFEGIDTQHYPNWEKLQEKLASKRVYLPTEFLHGLYDGGHGAGMEDYWNAIRASNNGAGGVLWCWADAAIARSDQGGTLDPSGNRSADGIVGPNGEKEGSYYTVREIWSPIQIAMESLPSEFNGLIPVENRYYETPLNECTFSWKLVDVPSEFDRAGKAVVKTEATIDGPKVKPGKSGRLKLSLPSDWKQRDILELSAVGNNGVEVMRWSWPIDGQDEEVIGDEYPKFKDGSRFKVEVGEAVWHFSPKTGQLVSTTVNGKDTGLSGGPNLYVGNVEGAVDVSETWKATVAKDGKSVVIDSKGDRGSSFRWTIASGGRVTLDYSFEPSNDAVHYGAVGFGLEEELVESKRWLGKGPHRVWGNRMKGPQHGLWENEYNDVSTGQEWGEIEFKGIFSDIDWMSLALKTGASIVLDAGGEAEVGVLSPKIAEGVRDKNSFGGPVRAYWRYPQEGGLYLFHKLPGVGTKFAHAQDNGPQGQPSVLTEPLEGSVVFTVR</sequence>
<gene>
    <name evidence="10" type="ORF">JIN87_23180</name>
</gene>
<dbReference type="Gene3D" id="3.20.20.80">
    <property type="entry name" value="Glycosidases"/>
    <property type="match status" value="1"/>
</dbReference>
<reference evidence="10" key="1">
    <citation type="submission" date="2021-01" db="EMBL/GenBank/DDBJ databases">
        <title>Modified the classification status of verrucomicrobia.</title>
        <authorList>
            <person name="Feng X."/>
        </authorList>
    </citation>
    <scope>NUCLEOTIDE SEQUENCE</scope>
    <source>
        <strain evidence="10">KCTC 13126</strain>
    </source>
</reference>
<dbReference type="SUPFAM" id="SSF51445">
    <property type="entry name" value="(Trans)glycosidases"/>
    <property type="match status" value="1"/>
</dbReference>
<dbReference type="InterPro" id="IPR006103">
    <property type="entry name" value="Glyco_hydro_2_cat"/>
</dbReference>
<dbReference type="InterPro" id="IPR050347">
    <property type="entry name" value="Bact_Beta-galactosidase"/>
</dbReference>
<dbReference type="GO" id="GO:0004565">
    <property type="term" value="F:beta-galactosidase activity"/>
    <property type="evidence" value="ECO:0007669"/>
    <property type="project" value="UniProtKB-EC"/>
</dbReference>
<dbReference type="Proteomes" id="UP000617628">
    <property type="component" value="Unassembled WGS sequence"/>
</dbReference>
<evidence type="ECO:0000256" key="2">
    <source>
        <dbReference type="ARBA" id="ARBA00007401"/>
    </source>
</evidence>
<comment type="caution">
    <text evidence="10">The sequence shown here is derived from an EMBL/GenBank/DDBJ whole genome shotgun (WGS) entry which is preliminary data.</text>
</comment>
<evidence type="ECO:0000259" key="8">
    <source>
        <dbReference type="Pfam" id="PF02836"/>
    </source>
</evidence>
<dbReference type="InterPro" id="IPR006102">
    <property type="entry name" value="Ig-like_GH2"/>
</dbReference>
<dbReference type="RefSeq" id="WP_200358035.1">
    <property type="nucleotide sequence ID" value="NZ_JAENIL010000059.1"/>
</dbReference>
<comment type="similarity">
    <text evidence="2">Belongs to the glycosyl hydrolase 2 family.</text>
</comment>
<evidence type="ECO:0000256" key="3">
    <source>
        <dbReference type="ARBA" id="ARBA00012756"/>
    </source>
</evidence>
<keyword evidence="6" id="KW-0732">Signal</keyword>
<organism evidence="10 11">
    <name type="scientific">Pelagicoccus mobilis</name>
    <dbReference type="NCBI Taxonomy" id="415221"/>
    <lineage>
        <taxon>Bacteria</taxon>
        <taxon>Pseudomonadati</taxon>
        <taxon>Verrucomicrobiota</taxon>
        <taxon>Opitutia</taxon>
        <taxon>Puniceicoccales</taxon>
        <taxon>Pelagicoccaceae</taxon>
        <taxon>Pelagicoccus</taxon>
    </lineage>
</organism>
<evidence type="ECO:0000313" key="11">
    <source>
        <dbReference type="Proteomes" id="UP000617628"/>
    </source>
</evidence>
<keyword evidence="4" id="KW-0378">Hydrolase</keyword>
<dbReference type="PANTHER" id="PTHR46323:SF2">
    <property type="entry name" value="BETA-GALACTOSIDASE"/>
    <property type="match status" value="1"/>
</dbReference>
<dbReference type="InterPro" id="IPR008979">
    <property type="entry name" value="Galactose-bd-like_sf"/>
</dbReference>
<dbReference type="GO" id="GO:0005990">
    <property type="term" value="P:lactose catabolic process"/>
    <property type="evidence" value="ECO:0007669"/>
    <property type="project" value="TreeGrafter"/>
</dbReference>
<evidence type="ECO:0000256" key="5">
    <source>
        <dbReference type="ARBA" id="ARBA00023295"/>
    </source>
</evidence>
<dbReference type="GO" id="GO:0030246">
    <property type="term" value="F:carbohydrate binding"/>
    <property type="evidence" value="ECO:0007669"/>
    <property type="project" value="InterPro"/>
</dbReference>
<dbReference type="GO" id="GO:0009341">
    <property type="term" value="C:beta-galactosidase complex"/>
    <property type="evidence" value="ECO:0007669"/>
    <property type="project" value="TreeGrafter"/>
</dbReference>
<dbReference type="Gene3D" id="2.60.40.10">
    <property type="entry name" value="Immunoglobulins"/>
    <property type="match status" value="1"/>
</dbReference>
<evidence type="ECO:0000259" key="7">
    <source>
        <dbReference type="Pfam" id="PF00703"/>
    </source>
</evidence>
<dbReference type="InterPro" id="IPR017853">
    <property type="entry name" value="GH"/>
</dbReference>
<dbReference type="InterPro" id="IPR014718">
    <property type="entry name" value="GH-type_carb-bd"/>
</dbReference>
<evidence type="ECO:0000256" key="6">
    <source>
        <dbReference type="SAM" id="SignalP"/>
    </source>
</evidence>
<evidence type="ECO:0000259" key="9">
    <source>
        <dbReference type="Pfam" id="PF02837"/>
    </source>
</evidence>
<dbReference type="Gene3D" id="2.60.120.260">
    <property type="entry name" value="Galactose-binding domain-like"/>
    <property type="match status" value="1"/>
</dbReference>
<evidence type="ECO:0000256" key="4">
    <source>
        <dbReference type="ARBA" id="ARBA00022801"/>
    </source>
</evidence>
<protein>
    <recommendedName>
        <fullName evidence="3">beta-galactosidase</fullName>
        <ecNumber evidence="3">3.2.1.23</ecNumber>
    </recommendedName>
</protein>
<comment type="catalytic activity">
    <reaction evidence="1">
        <text>Hydrolysis of terminal non-reducing beta-D-galactose residues in beta-D-galactosides.</text>
        <dbReference type="EC" id="3.2.1.23"/>
    </reaction>
</comment>
<dbReference type="EMBL" id="JAENIL010000059">
    <property type="protein sequence ID" value="MBK1879806.1"/>
    <property type="molecule type" value="Genomic_DNA"/>
</dbReference>
<feature type="domain" description="Glycoside hydrolase family 2 catalytic" evidence="8">
    <location>
        <begin position="313"/>
        <end position="522"/>
    </location>
</feature>
<dbReference type="Gene3D" id="2.70.98.10">
    <property type="match status" value="1"/>
</dbReference>